<dbReference type="Pfam" id="PF01061">
    <property type="entry name" value="ABC2_membrane"/>
    <property type="match status" value="1"/>
</dbReference>
<comment type="subcellular location">
    <subcellularLocation>
        <location evidence="1">Membrane</location>
        <topology evidence="1">Multi-pass membrane protein</topology>
    </subcellularLocation>
</comment>
<feature type="transmembrane region" description="Helical" evidence="5">
    <location>
        <begin position="37"/>
        <end position="54"/>
    </location>
</feature>
<dbReference type="GO" id="GO:0043190">
    <property type="term" value="C:ATP-binding cassette (ABC) transporter complex"/>
    <property type="evidence" value="ECO:0007669"/>
    <property type="project" value="InterPro"/>
</dbReference>
<keyword evidence="2 5" id="KW-0812">Transmembrane</keyword>
<protein>
    <submittedName>
        <fullName evidence="7">Multidrug ABC transporter permease</fullName>
    </submittedName>
</protein>
<dbReference type="InterPro" id="IPR047817">
    <property type="entry name" value="ABC2_TM_bact-type"/>
</dbReference>
<dbReference type="InterPro" id="IPR013525">
    <property type="entry name" value="ABC2_TM"/>
</dbReference>
<dbReference type="GO" id="GO:0140359">
    <property type="term" value="F:ABC-type transporter activity"/>
    <property type="evidence" value="ECO:0007669"/>
    <property type="project" value="InterPro"/>
</dbReference>
<dbReference type="PIRSF" id="PIRSF006648">
    <property type="entry name" value="DrrB"/>
    <property type="match status" value="1"/>
</dbReference>
<dbReference type="PROSITE" id="PS51012">
    <property type="entry name" value="ABC_TM2"/>
    <property type="match status" value="1"/>
</dbReference>
<evidence type="ECO:0000256" key="2">
    <source>
        <dbReference type="ARBA" id="ARBA00022692"/>
    </source>
</evidence>
<dbReference type="PANTHER" id="PTHR43077:SF10">
    <property type="entry name" value="TRANSPORT PERMEASE PROTEIN"/>
    <property type="match status" value="1"/>
</dbReference>
<dbReference type="PANTHER" id="PTHR43077">
    <property type="entry name" value="TRANSPORT PERMEASE YVFS-RELATED"/>
    <property type="match status" value="1"/>
</dbReference>
<name>A0A2R6AZR8_9ARCH</name>
<organism evidence="7 8">
    <name type="scientific">Candidatus Marsarchaeota G2 archaeon OSP_D</name>
    <dbReference type="NCBI Taxonomy" id="1978157"/>
    <lineage>
        <taxon>Archaea</taxon>
        <taxon>Candidatus Marsarchaeota</taxon>
        <taxon>Candidatus Marsarchaeota group 2</taxon>
    </lineage>
</organism>
<reference evidence="7 8" key="1">
    <citation type="submission" date="2017-04" db="EMBL/GenBank/DDBJ databases">
        <title>Novel microbial lineages endemic to geothermal iron-oxide mats fill important gaps in the evolutionary history of Archaea.</title>
        <authorList>
            <person name="Jay Z.J."/>
            <person name="Beam J.P."/>
            <person name="Dlakic M."/>
            <person name="Rusch D.B."/>
            <person name="Kozubal M.A."/>
            <person name="Inskeep W.P."/>
        </authorList>
    </citation>
    <scope>NUCLEOTIDE SEQUENCE [LARGE SCALE GENOMIC DNA]</scope>
    <source>
        <strain evidence="7">OSP_D</strain>
    </source>
</reference>
<evidence type="ECO:0000256" key="5">
    <source>
        <dbReference type="SAM" id="Phobius"/>
    </source>
</evidence>
<evidence type="ECO:0000256" key="3">
    <source>
        <dbReference type="ARBA" id="ARBA00022989"/>
    </source>
</evidence>
<dbReference type="EMBL" id="NEXE01000016">
    <property type="protein sequence ID" value="PSN91846.1"/>
    <property type="molecule type" value="Genomic_DNA"/>
</dbReference>
<comment type="caution">
    <text evidence="7">The sequence shown here is derived from an EMBL/GenBank/DDBJ whole genome shotgun (WGS) entry which is preliminary data.</text>
</comment>
<dbReference type="InterPro" id="IPR051328">
    <property type="entry name" value="T7SS_ABC-Transporter"/>
</dbReference>
<feature type="transmembrane region" description="Helical" evidence="5">
    <location>
        <begin position="214"/>
        <end position="231"/>
    </location>
</feature>
<dbReference type="Proteomes" id="UP000240322">
    <property type="component" value="Unassembled WGS sequence"/>
</dbReference>
<keyword evidence="4 5" id="KW-0472">Membrane</keyword>
<gene>
    <name evidence="7" type="ORF">B9Q03_03130</name>
</gene>
<feature type="transmembrane region" description="Helical" evidence="5">
    <location>
        <begin position="273"/>
        <end position="295"/>
    </location>
</feature>
<feature type="transmembrane region" description="Helical" evidence="5">
    <location>
        <begin position="97"/>
        <end position="123"/>
    </location>
</feature>
<feature type="domain" description="ABC transmembrane type-2" evidence="6">
    <location>
        <begin position="37"/>
        <end position="294"/>
    </location>
</feature>
<evidence type="ECO:0000313" key="8">
    <source>
        <dbReference type="Proteomes" id="UP000240322"/>
    </source>
</evidence>
<feature type="transmembrane region" description="Helical" evidence="5">
    <location>
        <begin position="179"/>
        <end position="202"/>
    </location>
</feature>
<proteinExistence type="predicted"/>
<keyword evidence="3 5" id="KW-1133">Transmembrane helix</keyword>
<sequence length="297" mass="32633">MTETFVERADWKPSSNPLHGLWALTNRELKKWYKEPVVLLLSLIQPVIWLGLYGKSLNFGALFTGTSFNIPGLNIPKSVLDQLGSQIMLSTFGTTDYFSFLAVGMLSFVALFTAMFSGMSIVWDRRFGFLDKILTTPVPRGSIIMAKVFSSTIRGLIQSAIVLVLAVLLGMNVSKITPIGIAGTFAALFLMVLGLSSVFVMLALRSTNWQSQMAIMNLLNLPLLFASNALFPAKFMPTWLQYVVKVNPISYATDVGRQLLLGSPGLNTLGFDFAYLVGFAAVFSAIGIALSWRYLSQ</sequence>
<dbReference type="InterPro" id="IPR000412">
    <property type="entry name" value="ABC_2_transport"/>
</dbReference>
<evidence type="ECO:0000313" key="7">
    <source>
        <dbReference type="EMBL" id="PSN91846.1"/>
    </source>
</evidence>
<dbReference type="AlphaFoldDB" id="A0A2R6AZR8"/>
<evidence type="ECO:0000259" key="6">
    <source>
        <dbReference type="PROSITE" id="PS51012"/>
    </source>
</evidence>
<evidence type="ECO:0000256" key="4">
    <source>
        <dbReference type="ARBA" id="ARBA00023136"/>
    </source>
</evidence>
<feature type="transmembrane region" description="Helical" evidence="5">
    <location>
        <begin position="155"/>
        <end position="173"/>
    </location>
</feature>
<accession>A0A2R6AZR8</accession>
<evidence type="ECO:0000256" key="1">
    <source>
        <dbReference type="ARBA" id="ARBA00004141"/>
    </source>
</evidence>